<accession>A0ABD6FHN4</accession>
<comment type="caution">
    <text evidence="1">The sequence shown here is derived from an EMBL/GenBank/DDBJ whole genome shotgun (WGS) entry which is preliminary data.</text>
</comment>
<evidence type="ECO:0008006" key="3">
    <source>
        <dbReference type="Google" id="ProtNLM"/>
    </source>
</evidence>
<reference evidence="1 2" key="1">
    <citation type="journal article" date="2021" name="BMC Genomics">
        <title>Genome-resolved metagenome and metatranscriptome analyses of thermophilic composting reveal key bacterial players and their metabolic interactions.</title>
        <authorList>
            <person name="Braga L.P.P."/>
            <person name="Pereira R.V."/>
            <person name="Martins L.F."/>
            <person name="Moura L.M.S."/>
            <person name="Sanchez F.B."/>
            <person name="Patane J.S.L."/>
            <person name="da Silva A.M."/>
            <person name="Setubal J.C."/>
        </authorList>
    </citation>
    <scope>NUCLEOTIDE SEQUENCE [LARGE SCALE GENOMIC DNA]</scope>
    <source>
        <strain evidence="1">ZC4RG45</strain>
    </source>
</reference>
<proteinExistence type="predicted"/>
<organism evidence="1 2">
    <name type="scientific">Thermocrispum agreste</name>
    <dbReference type="NCBI Taxonomy" id="37925"/>
    <lineage>
        <taxon>Bacteria</taxon>
        <taxon>Bacillati</taxon>
        <taxon>Actinomycetota</taxon>
        <taxon>Actinomycetes</taxon>
        <taxon>Pseudonocardiales</taxon>
        <taxon>Pseudonocardiaceae</taxon>
        <taxon>Thermocrispum</taxon>
    </lineage>
</organism>
<evidence type="ECO:0000313" key="1">
    <source>
        <dbReference type="EMBL" id="MFO7192649.1"/>
    </source>
</evidence>
<evidence type="ECO:0000313" key="2">
    <source>
        <dbReference type="Proteomes" id="UP000249324"/>
    </source>
</evidence>
<protein>
    <recommendedName>
        <fullName evidence="3">ESX-1 secretion-associated protein</fullName>
    </recommendedName>
</protein>
<name>A0ABD6FHN4_9PSEU</name>
<gene>
    <name evidence="1" type="ORF">DIU77_010455</name>
</gene>
<sequence length="74" mass="7740">ALDGPAPWGNDDIGRRFADQHADAAEQTVQRLTDLSAKLADMGSAFAKAARTYRATDGASADAADRIRHGLGEG</sequence>
<dbReference type="EMBL" id="QGUI02000116">
    <property type="protein sequence ID" value="MFO7192649.1"/>
    <property type="molecule type" value="Genomic_DNA"/>
</dbReference>
<dbReference type="AlphaFoldDB" id="A0ABD6FHN4"/>
<dbReference type="Proteomes" id="UP000249324">
    <property type="component" value="Unassembled WGS sequence"/>
</dbReference>
<feature type="non-terminal residue" evidence="1">
    <location>
        <position position="1"/>
    </location>
</feature>